<evidence type="ECO:0008006" key="4">
    <source>
        <dbReference type="Google" id="ProtNLM"/>
    </source>
</evidence>
<comment type="caution">
    <text evidence="2">The sequence shown here is derived from an EMBL/GenBank/DDBJ whole genome shotgun (WGS) entry which is preliminary data.</text>
</comment>
<feature type="compositionally biased region" description="Basic residues" evidence="1">
    <location>
        <begin position="43"/>
        <end position="52"/>
    </location>
</feature>
<dbReference type="EMBL" id="WHOR01000232">
    <property type="protein sequence ID" value="NUB22018.1"/>
    <property type="molecule type" value="Genomic_DNA"/>
</dbReference>
<sequence length="76" mass="8295">MTGYAMGWLGWAPDVADDTPFPVIGRALEAKADFLAATTPGAKPRKRRRKKPPSQAELKSKIRAALTAFKKDKAPE</sequence>
<keyword evidence="3" id="KW-1185">Reference proteome</keyword>
<protein>
    <recommendedName>
        <fullName evidence="4">Tail assembly chaperone</fullName>
    </recommendedName>
</protein>
<dbReference type="Proteomes" id="UP000639419">
    <property type="component" value="Unassembled WGS sequence"/>
</dbReference>
<evidence type="ECO:0000256" key="1">
    <source>
        <dbReference type="SAM" id="MobiDB-lite"/>
    </source>
</evidence>
<reference evidence="2 3" key="1">
    <citation type="submission" date="2019-10" db="EMBL/GenBank/DDBJ databases">
        <title>Genome sequence of Azospirillum formosense CC-Nfb-7.</title>
        <authorList>
            <person name="Ambrosini A."/>
            <person name="Sant'Anna F.H."/>
            <person name="Cassan F.D."/>
            <person name="Souza E.M."/>
            <person name="Passaglia L.M.P."/>
        </authorList>
    </citation>
    <scope>NUCLEOTIDE SEQUENCE [LARGE SCALE GENOMIC DNA]</scope>
    <source>
        <strain evidence="2 3">CC-NFb-7</strain>
    </source>
</reference>
<gene>
    <name evidence="2" type="ORF">GBZ26_22880</name>
</gene>
<feature type="region of interest" description="Disordered" evidence="1">
    <location>
        <begin position="35"/>
        <end position="60"/>
    </location>
</feature>
<proteinExistence type="predicted"/>
<organism evidence="2 3">
    <name type="scientific">Azospirillum formosense</name>
    <dbReference type="NCBI Taxonomy" id="861533"/>
    <lineage>
        <taxon>Bacteria</taxon>
        <taxon>Pseudomonadati</taxon>
        <taxon>Pseudomonadota</taxon>
        <taxon>Alphaproteobacteria</taxon>
        <taxon>Rhodospirillales</taxon>
        <taxon>Azospirillaceae</taxon>
        <taxon>Azospirillum</taxon>
    </lineage>
</organism>
<evidence type="ECO:0000313" key="3">
    <source>
        <dbReference type="Proteomes" id="UP000639419"/>
    </source>
</evidence>
<accession>A0ABX2L8B0</accession>
<evidence type="ECO:0000313" key="2">
    <source>
        <dbReference type="EMBL" id="NUB22018.1"/>
    </source>
</evidence>
<name>A0ABX2L8B0_9PROT</name>